<protein>
    <submittedName>
        <fullName evidence="1">Uncharacterized protein</fullName>
    </submittedName>
</protein>
<sequence length="154" mass="16897">MPFSFPLLVGACSSLHWALLARLHLLCWVSLLFTYATVSVSPGPVYPAAAATRVFGVLHIQWSINAVHTERQMLAATHGAALPLSLMMEERILGQFHRLGSLRSEFVGLESLSGRDQKLTFEDVLGDPAEGVDAPRELHSVMEAKLGMTMPRPF</sequence>
<dbReference type="EMBL" id="CM020620">
    <property type="protein sequence ID" value="KAK1868692.1"/>
    <property type="molecule type" value="Genomic_DNA"/>
</dbReference>
<evidence type="ECO:0000313" key="2">
    <source>
        <dbReference type="Proteomes" id="UP000798662"/>
    </source>
</evidence>
<gene>
    <name evidence="1" type="ORF">I4F81_011175</name>
</gene>
<dbReference type="Proteomes" id="UP000798662">
    <property type="component" value="Chromosome 3"/>
</dbReference>
<evidence type="ECO:0000313" key="1">
    <source>
        <dbReference type="EMBL" id="KAK1868692.1"/>
    </source>
</evidence>
<reference evidence="1" key="1">
    <citation type="submission" date="2019-11" db="EMBL/GenBank/DDBJ databases">
        <title>Nori genome reveals adaptations in red seaweeds to the harsh intertidal environment.</title>
        <authorList>
            <person name="Wang D."/>
            <person name="Mao Y."/>
        </authorList>
    </citation>
    <scope>NUCLEOTIDE SEQUENCE</scope>
    <source>
        <tissue evidence="1">Gametophyte</tissue>
    </source>
</reference>
<organism evidence="1 2">
    <name type="scientific">Pyropia yezoensis</name>
    <name type="common">Susabi-nori</name>
    <name type="synonym">Porphyra yezoensis</name>
    <dbReference type="NCBI Taxonomy" id="2788"/>
    <lineage>
        <taxon>Eukaryota</taxon>
        <taxon>Rhodophyta</taxon>
        <taxon>Bangiophyceae</taxon>
        <taxon>Bangiales</taxon>
        <taxon>Bangiaceae</taxon>
        <taxon>Pyropia</taxon>
    </lineage>
</organism>
<proteinExistence type="predicted"/>
<name>A0ACC3CFZ9_PYRYE</name>
<comment type="caution">
    <text evidence="1">The sequence shown here is derived from an EMBL/GenBank/DDBJ whole genome shotgun (WGS) entry which is preliminary data.</text>
</comment>
<accession>A0ACC3CFZ9</accession>
<keyword evidence="2" id="KW-1185">Reference proteome</keyword>